<dbReference type="Pfam" id="PF13691">
    <property type="entry name" value="Lactamase_B_4"/>
    <property type="match status" value="1"/>
</dbReference>
<gene>
    <name evidence="14" type="ORF">HETIRDRAFT_390267</name>
</gene>
<dbReference type="OrthoDB" id="527344at2759"/>
<dbReference type="GeneID" id="20672444"/>
<feature type="domain" description="Metallo-beta-lactamase" evidence="12">
    <location>
        <begin position="729"/>
        <end position="813"/>
    </location>
</feature>
<dbReference type="InParanoid" id="W4JRX7"/>
<reference evidence="14 15" key="1">
    <citation type="journal article" date="2012" name="New Phytol.">
        <title>Insight into trade-off between wood decay and parasitism from the genome of a fungal forest pathogen.</title>
        <authorList>
            <person name="Olson A."/>
            <person name="Aerts A."/>
            <person name="Asiegbu F."/>
            <person name="Belbahri L."/>
            <person name="Bouzid O."/>
            <person name="Broberg A."/>
            <person name="Canback B."/>
            <person name="Coutinho P.M."/>
            <person name="Cullen D."/>
            <person name="Dalman K."/>
            <person name="Deflorio G."/>
            <person name="van Diepen L.T."/>
            <person name="Dunand C."/>
            <person name="Duplessis S."/>
            <person name="Durling M."/>
            <person name="Gonthier P."/>
            <person name="Grimwood J."/>
            <person name="Fossdal C.G."/>
            <person name="Hansson D."/>
            <person name="Henrissat B."/>
            <person name="Hietala A."/>
            <person name="Himmelstrand K."/>
            <person name="Hoffmeister D."/>
            <person name="Hogberg N."/>
            <person name="James T.Y."/>
            <person name="Karlsson M."/>
            <person name="Kohler A."/>
            <person name="Kues U."/>
            <person name="Lee Y.H."/>
            <person name="Lin Y.C."/>
            <person name="Lind M."/>
            <person name="Lindquist E."/>
            <person name="Lombard V."/>
            <person name="Lucas S."/>
            <person name="Lunden K."/>
            <person name="Morin E."/>
            <person name="Murat C."/>
            <person name="Park J."/>
            <person name="Raffaello T."/>
            <person name="Rouze P."/>
            <person name="Salamov A."/>
            <person name="Schmutz J."/>
            <person name="Solheim H."/>
            <person name="Stahlberg J."/>
            <person name="Velez H."/>
            <person name="de Vries R.P."/>
            <person name="Wiebenga A."/>
            <person name="Woodward S."/>
            <person name="Yakovlev I."/>
            <person name="Garbelotto M."/>
            <person name="Martin F."/>
            <person name="Grigoriev I.V."/>
            <person name="Stenlid J."/>
        </authorList>
    </citation>
    <scope>NUCLEOTIDE SEQUENCE [LARGE SCALE GENOMIC DNA]</scope>
    <source>
        <strain evidence="14 15">TC 32-1</strain>
    </source>
</reference>
<dbReference type="eggNOG" id="KOG2121">
    <property type="taxonomic scope" value="Eukaryota"/>
</dbReference>
<evidence type="ECO:0000256" key="9">
    <source>
        <dbReference type="ARBA" id="ARBA00022801"/>
    </source>
</evidence>
<proteinExistence type="inferred from homology"/>
<evidence type="ECO:0000256" key="7">
    <source>
        <dbReference type="ARBA" id="ARBA00022723"/>
    </source>
</evidence>
<name>W4JRX7_HETIT</name>
<evidence type="ECO:0000313" key="15">
    <source>
        <dbReference type="Proteomes" id="UP000030671"/>
    </source>
</evidence>
<sequence length="898" mass="98431">MNWSTSVVAAQSSDTEPTIFITFETAKYSFNMGENASRSLVQSRRGWKKVRGLFLTQVGTQRTSGLPGFIMSVADATARKLDVVGPSGILHLLASMRLYTFRNSLCVNVSEIQPTTGNTQLNPTPAFSDENITVYSIPLIPGSTSTSDLASVAADTAAPEASSLLKRKRTPSPDAPSKRSPTSRSDQDSKTVLERLRDDANFSPSSLVGAEAQEWRLRGHQSPMPDSASGSLPQKPHWAEEVKTEGTIKASSTARRGKGIFNPAGSYHQLPTHTDPAPGSSLAYVVVGPRVRGRFDAKRAQELGLQGRLRGRVARGETVTYTVDDGKGGQVERTVRPEDCVGESESPGVVMILDVPSQAHIPDLTWSFDSPFYSTFRSKDAEDLKKYNVHIIYHLLGEGVLEDPRYIEFMNGFPDHTHHLISSREHNNDPVTFTSCAFNQLRLNCLDPGMFPLIKYDLKYKKDLSSVPSLPANAAVMQIHTYVDMRPPSKPVLESFFVERDSFHPAVATPRPISLLASTRDKFTRAQSAVQAGLATRNSDEPSPGDDLVVIPLGTSSTVTTRYRNVSGILLKVPERGYVLFDAGEGTFGQLMRTFGSDATQPENAWQVLRELKCIFISHAHADHHVGLAKILAMRKTLDPPPEDPLYLVSVRVVHLYLREQADLEDLGLADSPVTTNGVVTVMSDVINYRGRPSPFPGPKDGWQDPLHSRLAAEMCCDALGLHSLETVDVKHRTRAYGAVMTSREGWRVVYSGDTMPCSSLVEAGDGATLLIHEATMGDDQEAMAHHKAHSTVSQAVGIGRQMNAKNVLLTHFSTRYPHMPAYLSRPGSPARGRKSSGGEGPVVALALDHARVRVGDMWKLRAYLRAIEQSFHDTFEEGDEEEEQQALKASAEQVELE</sequence>
<dbReference type="AlphaFoldDB" id="W4JRX7"/>
<evidence type="ECO:0000256" key="5">
    <source>
        <dbReference type="ARBA" id="ARBA00022694"/>
    </source>
</evidence>
<evidence type="ECO:0000256" key="10">
    <source>
        <dbReference type="ARBA" id="ARBA00022833"/>
    </source>
</evidence>
<comment type="similarity">
    <text evidence="3">Belongs to the RNase Z family.</text>
</comment>
<dbReference type="PANTHER" id="PTHR12553:SF49">
    <property type="entry name" value="ZINC PHOSPHODIESTERASE ELAC PROTEIN 2"/>
    <property type="match status" value="1"/>
</dbReference>
<protein>
    <recommendedName>
        <fullName evidence="4">ribonuclease Z</fullName>
        <ecNumber evidence="4">3.1.26.11</ecNumber>
    </recommendedName>
</protein>
<keyword evidence="8" id="KW-0255">Endonuclease</keyword>
<dbReference type="RefSeq" id="XP_009552093.1">
    <property type="nucleotide sequence ID" value="XM_009553798.1"/>
</dbReference>
<dbReference type="InterPro" id="IPR001279">
    <property type="entry name" value="Metallo-B-lactamas"/>
</dbReference>
<feature type="region of interest" description="Disordered" evidence="11">
    <location>
        <begin position="159"/>
        <end position="190"/>
    </location>
</feature>
<dbReference type="STRING" id="747525.W4JRX7"/>
<feature type="compositionally biased region" description="Basic and acidic residues" evidence="11">
    <location>
        <begin position="237"/>
        <end position="246"/>
    </location>
</feature>
<accession>W4JRX7</accession>
<dbReference type="GO" id="GO:1990180">
    <property type="term" value="P:mitochondrial tRNA 3'-end processing"/>
    <property type="evidence" value="ECO:0007669"/>
    <property type="project" value="TreeGrafter"/>
</dbReference>
<dbReference type="GO" id="GO:0046872">
    <property type="term" value="F:metal ion binding"/>
    <property type="evidence" value="ECO:0007669"/>
    <property type="project" value="UniProtKB-KW"/>
</dbReference>
<keyword evidence="7" id="KW-0479">Metal-binding</keyword>
<evidence type="ECO:0000313" key="14">
    <source>
        <dbReference type="EMBL" id="ETW75850.1"/>
    </source>
</evidence>
<dbReference type="HOGENOM" id="CLU_006220_3_1_1"/>
<dbReference type="GO" id="GO:0042781">
    <property type="term" value="F:3'-tRNA processing endoribonuclease activity"/>
    <property type="evidence" value="ECO:0007669"/>
    <property type="project" value="UniProtKB-EC"/>
</dbReference>
<dbReference type="EC" id="3.1.26.11" evidence="4"/>
<evidence type="ECO:0000256" key="1">
    <source>
        <dbReference type="ARBA" id="ARBA00000402"/>
    </source>
</evidence>
<dbReference type="EMBL" id="KI925465">
    <property type="protein sequence ID" value="ETW75850.1"/>
    <property type="molecule type" value="Genomic_DNA"/>
</dbReference>
<dbReference type="CDD" id="cd07718">
    <property type="entry name" value="RNaseZ_ELAC1_ELAC2-C-term-like_MBL-fold"/>
    <property type="match status" value="1"/>
</dbReference>
<keyword evidence="6" id="KW-0540">Nuclease</keyword>
<evidence type="ECO:0000259" key="13">
    <source>
        <dbReference type="Pfam" id="PF13691"/>
    </source>
</evidence>
<organism evidence="14 15">
    <name type="scientific">Heterobasidion irregulare (strain TC 32-1)</name>
    <dbReference type="NCBI Taxonomy" id="747525"/>
    <lineage>
        <taxon>Eukaryota</taxon>
        <taxon>Fungi</taxon>
        <taxon>Dikarya</taxon>
        <taxon>Basidiomycota</taxon>
        <taxon>Agaricomycotina</taxon>
        <taxon>Agaricomycetes</taxon>
        <taxon>Russulales</taxon>
        <taxon>Bondarzewiaceae</taxon>
        <taxon>Heterobasidion</taxon>
        <taxon>Heterobasidion annosum species complex</taxon>
    </lineage>
</organism>
<dbReference type="InterPro" id="IPR047151">
    <property type="entry name" value="RNZ2-like"/>
</dbReference>
<feature type="domain" description="tRNase Z endonuclease" evidence="13">
    <location>
        <begin position="6"/>
        <end position="59"/>
    </location>
</feature>
<evidence type="ECO:0000256" key="11">
    <source>
        <dbReference type="SAM" id="MobiDB-lite"/>
    </source>
</evidence>
<dbReference type="InterPro" id="IPR036866">
    <property type="entry name" value="RibonucZ/Hydroxyglut_hydro"/>
</dbReference>
<keyword evidence="15" id="KW-1185">Reference proteome</keyword>
<comment type="cofactor">
    <cofactor evidence="2">
        <name>Zn(2+)</name>
        <dbReference type="ChEBI" id="CHEBI:29105"/>
    </cofactor>
</comment>
<comment type="catalytic activity">
    <reaction evidence="1">
        <text>Endonucleolytic cleavage of RNA, removing extra 3' nucleotides from tRNA precursor, generating 3' termini of tRNAs. A 3'-hydroxy group is left at the tRNA terminus and a 5'-phosphoryl group is left at the trailer molecule.</text>
        <dbReference type="EC" id="3.1.26.11"/>
    </reaction>
</comment>
<feature type="region of interest" description="Disordered" evidence="11">
    <location>
        <begin position="875"/>
        <end position="898"/>
    </location>
</feature>
<dbReference type="InterPro" id="IPR027794">
    <property type="entry name" value="tRNase_Z_dom"/>
</dbReference>
<dbReference type="Pfam" id="PF12706">
    <property type="entry name" value="Lactamase_B_2"/>
    <property type="match status" value="1"/>
</dbReference>
<evidence type="ECO:0000256" key="8">
    <source>
        <dbReference type="ARBA" id="ARBA00022759"/>
    </source>
</evidence>
<dbReference type="Gene3D" id="3.60.15.10">
    <property type="entry name" value="Ribonuclease Z/Hydroxyacylglutathione hydrolase-like"/>
    <property type="match status" value="2"/>
</dbReference>
<keyword evidence="9" id="KW-0378">Hydrolase</keyword>
<dbReference type="Proteomes" id="UP000030671">
    <property type="component" value="Unassembled WGS sequence"/>
</dbReference>
<dbReference type="GO" id="GO:0005739">
    <property type="term" value="C:mitochondrion"/>
    <property type="evidence" value="ECO:0007669"/>
    <property type="project" value="TreeGrafter"/>
</dbReference>
<dbReference type="SUPFAM" id="SSF56281">
    <property type="entry name" value="Metallo-hydrolase/oxidoreductase"/>
    <property type="match status" value="2"/>
</dbReference>
<keyword evidence="5" id="KW-0819">tRNA processing</keyword>
<evidence type="ECO:0000256" key="6">
    <source>
        <dbReference type="ARBA" id="ARBA00022722"/>
    </source>
</evidence>
<evidence type="ECO:0000256" key="4">
    <source>
        <dbReference type="ARBA" id="ARBA00012477"/>
    </source>
</evidence>
<dbReference type="KEGG" id="hir:HETIRDRAFT_390267"/>
<feature type="region of interest" description="Disordered" evidence="11">
    <location>
        <begin position="217"/>
        <end position="278"/>
    </location>
</feature>
<evidence type="ECO:0000256" key="3">
    <source>
        <dbReference type="ARBA" id="ARBA00007823"/>
    </source>
</evidence>
<evidence type="ECO:0000256" key="2">
    <source>
        <dbReference type="ARBA" id="ARBA00001947"/>
    </source>
</evidence>
<evidence type="ECO:0000259" key="12">
    <source>
        <dbReference type="Pfam" id="PF12706"/>
    </source>
</evidence>
<dbReference type="FunCoup" id="W4JRX7">
    <property type="interactions" value="585"/>
</dbReference>
<dbReference type="PANTHER" id="PTHR12553">
    <property type="entry name" value="ZINC PHOSPHODIESTERASE ELAC PROTEIN 2"/>
    <property type="match status" value="1"/>
</dbReference>
<keyword evidence="10" id="KW-0862">Zinc</keyword>